<dbReference type="CDD" id="cd00299">
    <property type="entry name" value="GST_C_family"/>
    <property type="match status" value="1"/>
</dbReference>
<accession>A0ABY1N9P4</accession>
<evidence type="ECO:0000259" key="1">
    <source>
        <dbReference type="PROSITE" id="PS50404"/>
    </source>
</evidence>
<dbReference type="SUPFAM" id="SSF52833">
    <property type="entry name" value="Thioredoxin-like"/>
    <property type="match status" value="1"/>
</dbReference>
<dbReference type="RefSeq" id="WP_283424283.1">
    <property type="nucleotide sequence ID" value="NZ_FXTY01000001.1"/>
</dbReference>
<protein>
    <submittedName>
        <fullName evidence="3">Glutathione S-transferase</fullName>
    </submittedName>
</protein>
<sequence>MSGTSFAAPVTLCGFEDSIYTKVAMMALAAKPVAFEMQHEDPFEKVGAESHPFGRVPVLKHGDFTVYETGAITRYIERAFEGVCLVPDDAECVARMDQVIAIADNYAYWPMVRQAYAHAVVRKQAGIDWDKALVDVGLAAAEMVLAELDTIAREGHVLNGLRITLADCQLAPMLAAFAQVPKGQELIARHWALNRWLTWISHSRVFRQAVGELR</sequence>
<dbReference type="SUPFAM" id="SSF47616">
    <property type="entry name" value="GST C-terminal domain-like"/>
    <property type="match status" value="1"/>
</dbReference>
<dbReference type="PROSITE" id="PS50404">
    <property type="entry name" value="GST_NTER"/>
    <property type="match status" value="1"/>
</dbReference>
<comment type="caution">
    <text evidence="3">The sequence shown here is derived from an EMBL/GenBank/DDBJ whole genome shotgun (WGS) entry which is preliminary data.</text>
</comment>
<organism evidence="3 4">
    <name type="scientific">Shimia sagamensis</name>
    <dbReference type="NCBI Taxonomy" id="1566352"/>
    <lineage>
        <taxon>Bacteria</taxon>
        <taxon>Pseudomonadati</taxon>
        <taxon>Pseudomonadota</taxon>
        <taxon>Alphaproteobacteria</taxon>
        <taxon>Rhodobacterales</taxon>
        <taxon>Roseobacteraceae</taxon>
    </lineage>
</organism>
<dbReference type="Proteomes" id="UP001157961">
    <property type="component" value="Unassembled WGS sequence"/>
</dbReference>
<evidence type="ECO:0000259" key="2">
    <source>
        <dbReference type="PROSITE" id="PS50405"/>
    </source>
</evidence>
<dbReference type="EMBL" id="FXTY01000001">
    <property type="protein sequence ID" value="SMP04235.1"/>
    <property type="molecule type" value="Genomic_DNA"/>
</dbReference>
<dbReference type="Pfam" id="PF13410">
    <property type="entry name" value="GST_C_2"/>
    <property type="match status" value="1"/>
</dbReference>
<evidence type="ECO:0000313" key="3">
    <source>
        <dbReference type="EMBL" id="SMP04235.1"/>
    </source>
</evidence>
<reference evidence="3 4" key="1">
    <citation type="submission" date="2017-05" db="EMBL/GenBank/DDBJ databases">
        <authorList>
            <person name="Varghese N."/>
            <person name="Submissions S."/>
        </authorList>
    </citation>
    <scope>NUCLEOTIDE SEQUENCE [LARGE SCALE GENOMIC DNA]</scope>
    <source>
        <strain evidence="3 4">DSM 29734</strain>
    </source>
</reference>
<dbReference type="PANTHER" id="PTHR43986:SF1">
    <property type="entry name" value="ELONGATION FACTOR 1-GAMMA"/>
    <property type="match status" value="1"/>
</dbReference>
<feature type="domain" description="GST N-terminal" evidence="1">
    <location>
        <begin position="8"/>
        <end position="84"/>
    </location>
</feature>
<proteinExistence type="predicted"/>
<keyword evidence="4" id="KW-1185">Reference proteome</keyword>
<dbReference type="Pfam" id="PF13417">
    <property type="entry name" value="GST_N_3"/>
    <property type="match status" value="1"/>
</dbReference>
<dbReference type="InterPro" id="IPR050802">
    <property type="entry name" value="EF-GSTs"/>
</dbReference>
<dbReference type="Gene3D" id="1.20.1050.10">
    <property type="match status" value="1"/>
</dbReference>
<dbReference type="Gene3D" id="3.40.30.10">
    <property type="entry name" value="Glutaredoxin"/>
    <property type="match status" value="1"/>
</dbReference>
<dbReference type="SFLD" id="SFLDS00019">
    <property type="entry name" value="Glutathione_Transferase_(cytos"/>
    <property type="match status" value="1"/>
</dbReference>
<dbReference type="InterPro" id="IPR040079">
    <property type="entry name" value="Glutathione_S-Trfase"/>
</dbReference>
<dbReference type="InterPro" id="IPR010987">
    <property type="entry name" value="Glutathione-S-Trfase_C-like"/>
</dbReference>
<dbReference type="InterPro" id="IPR036282">
    <property type="entry name" value="Glutathione-S-Trfase_C_sf"/>
</dbReference>
<name>A0ABY1N9P4_9RHOB</name>
<dbReference type="InterPro" id="IPR036249">
    <property type="entry name" value="Thioredoxin-like_sf"/>
</dbReference>
<dbReference type="InterPro" id="IPR004045">
    <property type="entry name" value="Glutathione_S-Trfase_N"/>
</dbReference>
<evidence type="ECO:0000313" key="4">
    <source>
        <dbReference type="Proteomes" id="UP001157961"/>
    </source>
</evidence>
<feature type="domain" description="GST C-terminal" evidence="2">
    <location>
        <begin position="89"/>
        <end position="214"/>
    </location>
</feature>
<dbReference type="PANTHER" id="PTHR43986">
    <property type="entry name" value="ELONGATION FACTOR 1-GAMMA"/>
    <property type="match status" value="1"/>
</dbReference>
<gene>
    <name evidence="3" type="ORF">SAMN06265373_101426</name>
</gene>
<dbReference type="PROSITE" id="PS50405">
    <property type="entry name" value="GST_CTER"/>
    <property type="match status" value="1"/>
</dbReference>